<organism evidence="1">
    <name type="scientific">marine sediment metagenome</name>
    <dbReference type="NCBI Taxonomy" id="412755"/>
    <lineage>
        <taxon>unclassified sequences</taxon>
        <taxon>metagenomes</taxon>
        <taxon>ecological metagenomes</taxon>
    </lineage>
</organism>
<feature type="non-terminal residue" evidence="1">
    <location>
        <position position="45"/>
    </location>
</feature>
<protein>
    <submittedName>
        <fullName evidence="1">Uncharacterized protein</fullName>
    </submittedName>
</protein>
<dbReference type="EMBL" id="BARV01020609">
    <property type="protein sequence ID" value="GAI29236.1"/>
    <property type="molecule type" value="Genomic_DNA"/>
</dbReference>
<reference evidence="1" key="1">
    <citation type="journal article" date="2014" name="Front. Microbiol.">
        <title>High frequency of phylogenetically diverse reductive dehalogenase-homologous genes in deep subseafloor sedimentary metagenomes.</title>
        <authorList>
            <person name="Kawai M."/>
            <person name="Futagami T."/>
            <person name="Toyoda A."/>
            <person name="Takaki Y."/>
            <person name="Nishi S."/>
            <person name="Hori S."/>
            <person name="Arai W."/>
            <person name="Tsubouchi T."/>
            <person name="Morono Y."/>
            <person name="Uchiyama I."/>
            <person name="Ito T."/>
            <person name="Fujiyama A."/>
            <person name="Inagaki F."/>
            <person name="Takami H."/>
        </authorList>
    </citation>
    <scope>NUCLEOTIDE SEQUENCE</scope>
    <source>
        <strain evidence="1">Expedition CK06-06</strain>
    </source>
</reference>
<sequence>MEVQPALEQYAIGELKKDETHLPIRVGDVTFLIAHYPDIHHSGWS</sequence>
<gene>
    <name evidence="1" type="ORF">S06H3_34349</name>
</gene>
<proteinExistence type="predicted"/>
<evidence type="ECO:0000313" key="1">
    <source>
        <dbReference type="EMBL" id="GAI29236.1"/>
    </source>
</evidence>
<comment type="caution">
    <text evidence="1">The sequence shown here is derived from an EMBL/GenBank/DDBJ whole genome shotgun (WGS) entry which is preliminary data.</text>
</comment>
<name>X1NG99_9ZZZZ</name>
<accession>X1NG99</accession>
<dbReference type="AlphaFoldDB" id="X1NG99"/>